<proteinExistence type="predicted"/>
<feature type="transmembrane region" description="Helical" evidence="1">
    <location>
        <begin position="395"/>
        <end position="415"/>
    </location>
</feature>
<feature type="transmembrane region" description="Helical" evidence="1">
    <location>
        <begin position="12"/>
        <end position="37"/>
    </location>
</feature>
<dbReference type="Proteomes" id="UP001363035">
    <property type="component" value="Unassembled WGS sequence"/>
</dbReference>
<reference evidence="2 3" key="1">
    <citation type="submission" date="2024-01" db="EMBL/GenBank/DDBJ databases">
        <title>Sphingobacterium tenebrionis sp. nov., a novel endophyte isolated from tenebrio molitor intestines.</title>
        <authorList>
            <person name="Zhang C."/>
        </authorList>
    </citation>
    <scope>NUCLEOTIDE SEQUENCE [LARGE SCALE GENOMIC DNA]</scope>
    <source>
        <strain evidence="2 3">PU5-4</strain>
    </source>
</reference>
<keyword evidence="3" id="KW-1185">Reference proteome</keyword>
<feature type="transmembrane region" description="Helical" evidence="1">
    <location>
        <begin position="191"/>
        <end position="213"/>
    </location>
</feature>
<dbReference type="RefSeq" id="WP_336557019.1">
    <property type="nucleotide sequence ID" value="NZ_JAYLLN010000001.1"/>
</dbReference>
<dbReference type="EMBL" id="JAYLLN010000001">
    <property type="protein sequence ID" value="MEI5983386.1"/>
    <property type="molecule type" value="Genomic_DNA"/>
</dbReference>
<feature type="transmembrane region" description="Helical" evidence="1">
    <location>
        <begin position="369"/>
        <end position="389"/>
    </location>
</feature>
<sequence>MSRIEINKAPEAYVVVPCYVTAALFFVLASILLLITGKEILGHYFQPKVLAIVHTLALGWGSMIILGAAYQLIPVIFGKKLFSPPMAFVSYLLLMMGSLLLIYCFWHFKTDHWMIIAGSLVCLSSYLYFLNLWMTIKDVSHGFELNLFFSFSAFWFCFTTTIGLLLAINLYHGFLSKNHLDILKLHAHAGIVGWFLQLILGAGAKLLPMFLLGKSNKTRFLYAAVVLINLGLCVFLADGYLNSVRLNSLWSAGLIFLGFISWAIYILDCIMNRARKKIDIPMKHALLSFICLLMAFAMLPIVVQTPAGNWISLYAFLIFMGWITGIVLGMTFKTLPFIIWNLKFKDLNGKEKIPMPKDMYSQQLLKGQFFLFIGNLLLSLLGISLKISWLLEGATYLWTLLSILYLWNVLMVVFYKRRRSDAD</sequence>
<dbReference type="Gene3D" id="1.20.210.10">
    <property type="entry name" value="Cytochrome c oxidase-like, subunit I domain"/>
    <property type="match status" value="1"/>
</dbReference>
<organism evidence="2 3">
    <name type="scientific">Sphingobacterium tenebrionis</name>
    <dbReference type="NCBI Taxonomy" id="3111775"/>
    <lineage>
        <taxon>Bacteria</taxon>
        <taxon>Pseudomonadati</taxon>
        <taxon>Bacteroidota</taxon>
        <taxon>Sphingobacteriia</taxon>
        <taxon>Sphingobacteriales</taxon>
        <taxon>Sphingobacteriaceae</taxon>
        <taxon>Sphingobacterium</taxon>
    </lineage>
</organism>
<keyword evidence="1" id="KW-0812">Transmembrane</keyword>
<evidence type="ECO:0000313" key="3">
    <source>
        <dbReference type="Proteomes" id="UP001363035"/>
    </source>
</evidence>
<feature type="transmembrane region" description="Helical" evidence="1">
    <location>
        <begin position="145"/>
        <end position="171"/>
    </location>
</feature>
<evidence type="ECO:0008006" key="4">
    <source>
        <dbReference type="Google" id="ProtNLM"/>
    </source>
</evidence>
<dbReference type="InterPro" id="IPR036259">
    <property type="entry name" value="MFS_trans_sf"/>
</dbReference>
<accession>A0ABU8I0X3</accession>
<keyword evidence="1" id="KW-0472">Membrane</keyword>
<feature type="transmembrane region" description="Helical" evidence="1">
    <location>
        <begin position="49"/>
        <end position="73"/>
    </location>
</feature>
<evidence type="ECO:0000256" key="1">
    <source>
        <dbReference type="SAM" id="Phobius"/>
    </source>
</evidence>
<dbReference type="InterPro" id="IPR036927">
    <property type="entry name" value="Cyt_c_oxase-like_su1_sf"/>
</dbReference>
<evidence type="ECO:0000313" key="2">
    <source>
        <dbReference type="EMBL" id="MEI5983386.1"/>
    </source>
</evidence>
<comment type="caution">
    <text evidence="2">The sequence shown here is derived from an EMBL/GenBank/DDBJ whole genome shotgun (WGS) entry which is preliminary data.</text>
</comment>
<gene>
    <name evidence="2" type="ORF">VJ786_00590</name>
</gene>
<name>A0ABU8I0X3_9SPHI</name>
<keyword evidence="1" id="KW-1133">Transmembrane helix</keyword>
<feature type="transmembrane region" description="Helical" evidence="1">
    <location>
        <begin position="220"/>
        <end position="237"/>
    </location>
</feature>
<feature type="transmembrane region" description="Helical" evidence="1">
    <location>
        <begin position="287"/>
        <end position="307"/>
    </location>
</feature>
<feature type="transmembrane region" description="Helical" evidence="1">
    <location>
        <begin position="85"/>
        <end position="108"/>
    </location>
</feature>
<feature type="transmembrane region" description="Helical" evidence="1">
    <location>
        <begin position="313"/>
        <end position="342"/>
    </location>
</feature>
<feature type="transmembrane region" description="Helical" evidence="1">
    <location>
        <begin position="249"/>
        <end position="267"/>
    </location>
</feature>
<dbReference type="Gene3D" id="1.20.1250.20">
    <property type="entry name" value="MFS general substrate transporter like domains"/>
    <property type="match status" value="1"/>
</dbReference>
<protein>
    <recommendedName>
        <fullName evidence="4">Cbb3-type cytochrome c oxidase subunit I</fullName>
    </recommendedName>
</protein>
<feature type="transmembrane region" description="Helical" evidence="1">
    <location>
        <begin position="114"/>
        <end position="133"/>
    </location>
</feature>